<dbReference type="EMBL" id="QPKB01000001">
    <property type="protein sequence ID" value="RWR72733.1"/>
    <property type="molecule type" value="Genomic_DNA"/>
</dbReference>
<dbReference type="Pfam" id="PF05678">
    <property type="entry name" value="VQ"/>
    <property type="match status" value="1"/>
</dbReference>
<dbReference type="PANTHER" id="PTHR33143">
    <property type="entry name" value="F16F4.1 PROTEIN-RELATED"/>
    <property type="match status" value="1"/>
</dbReference>
<keyword evidence="4" id="KW-1185">Reference proteome</keyword>
<dbReference type="OrthoDB" id="693437at2759"/>
<dbReference type="AlphaFoldDB" id="A0A3S3PSK6"/>
<proteinExistence type="predicted"/>
<feature type="domain" description="VQ" evidence="2">
    <location>
        <begin position="36"/>
        <end position="60"/>
    </location>
</feature>
<dbReference type="InterPro" id="IPR008889">
    <property type="entry name" value="VQ"/>
</dbReference>
<dbReference type="PANTHER" id="PTHR33143:SF74">
    <property type="entry name" value="VQ MOTIF-CONTAINING PROTEIN 18"/>
    <property type="match status" value="1"/>
</dbReference>
<sequence>MKTRTCKPNLHSTSIAMHKESHVASKFKPEIRIVHIIAPEIIKTDAANFRELVQRLTGKPGGRQCGKKKARCSSTDVSESDVSESVSGCRNSGYGERVKEEEEMWGDENSAFFGGLGDLDGFIQGLGDLPLLPLSSSHMDVFGEGRIS</sequence>
<organism evidence="3 4">
    <name type="scientific">Cinnamomum micranthum f. kanehirae</name>
    <dbReference type="NCBI Taxonomy" id="337451"/>
    <lineage>
        <taxon>Eukaryota</taxon>
        <taxon>Viridiplantae</taxon>
        <taxon>Streptophyta</taxon>
        <taxon>Embryophyta</taxon>
        <taxon>Tracheophyta</taxon>
        <taxon>Spermatophyta</taxon>
        <taxon>Magnoliopsida</taxon>
        <taxon>Magnoliidae</taxon>
        <taxon>Laurales</taxon>
        <taxon>Lauraceae</taxon>
        <taxon>Cinnamomum</taxon>
    </lineage>
</organism>
<feature type="region of interest" description="Disordered" evidence="1">
    <location>
        <begin position="59"/>
        <end position="93"/>
    </location>
</feature>
<evidence type="ECO:0000313" key="3">
    <source>
        <dbReference type="EMBL" id="RWR72733.1"/>
    </source>
</evidence>
<evidence type="ECO:0000256" key="1">
    <source>
        <dbReference type="SAM" id="MobiDB-lite"/>
    </source>
</evidence>
<dbReference type="Proteomes" id="UP000283530">
    <property type="component" value="Unassembled WGS sequence"/>
</dbReference>
<protein>
    <submittedName>
        <fullName evidence="3">VQ motif-containing protein 17</fullName>
    </submittedName>
</protein>
<comment type="caution">
    <text evidence="3">The sequence shown here is derived from an EMBL/GenBank/DDBJ whole genome shotgun (WGS) entry which is preliminary data.</text>
</comment>
<evidence type="ECO:0000259" key="2">
    <source>
        <dbReference type="Pfam" id="PF05678"/>
    </source>
</evidence>
<dbReference type="InterPro" id="IPR039607">
    <property type="entry name" value="VQ_8/17/18/20/21/25"/>
</dbReference>
<evidence type="ECO:0000313" key="4">
    <source>
        <dbReference type="Proteomes" id="UP000283530"/>
    </source>
</evidence>
<dbReference type="GO" id="GO:0005634">
    <property type="term" value="C:nucleus"/>
    <property type="evidence" value="ECO:0007669"/>
    <property type="project" value="TreeGrafter"/>
</dbReference>
<name>A0A3S3PSK6_9MAGN</name>
<gene>
    <name evidence="3" type="ORF">CKAN_00097200</name>
</gene>
<reference evidence="3 4" key="1">
    <citation type="journal article" date="2019" name="Nat. Plants">
        <title>Stout camphor tree genome fills gaps in understanding of flowering plant genome evolution.</title>
        <authorList>
            <person name="Chaw S.M."/>
            <person name="Liu Y.C."/>
            <person name="Wu Y.W."/>
            <person name="Wang H.Y."/>
            <person name="Lin C.I."/>
            <person name="Wu C.S."/>
            <person name="Ke H.M."/>
            <person name="Chang L.Y."/>
            <person name="Hsu C.Y."/>
            <person name="Yang H.T."/>
            <person name="Sudianto E."/>
            <person name="Hsu M.H."/>
            <person name="Wu K.P."/>
            <person name="Wang L.N."/>
            <person name="Leebens-Mack J.H."/>
            <person name="Tsai I.J."/>
        </authorList>
    </citation>
    <scope>NUCLEOTIDE SEQUENCE [LARGE SCALE GENOMIC DNA]</scope>
    <source>
        <strain evidence="4">cv. Chaw 1501</strain>
        <tissue evidence="3">Young leaves</tissue>
    </source>
</reference>
<accession>A0A3S3PSK6</accession>
<dbReference type="STRING" id="337451.A0A3S3PSK6"/>